<organism evidence="3 4">
    <name type="scientific">Ditylenchus dipsaci</name>
    <dbReference type="NCBI Taxonomy" id="166011"/>
    <lineage>
        <taxon>Eukaryota</taxon>
        <taxon>Metazoa</taxon>
        <taxon>Ecdysozoa</taxon>
        <taxon>Nematoda</taxon>
        <taxon>Chromadorea</taxon>
        <taxon>Rhabditida</taxon>
        <taxon>Tylenchina</taxon>
        <taxon>Tylenchomorpha</taxon>
        <taxon>Sphaerularioidea</taxon>
        <taxon>Anguinidae</taxon>
        <taxon>Anguininae</taxon>
        <taxon>Ditylenchus</taxon>
    </lineage>
</organism>
<feature type="domain" description="Integrase catalytic" evidence="2">
    <location>
        <begin position="100"/>
        <end position="297"/>
    </location>
</feature>
<dbReference type="PROSITE" id="PS50994">
    <property type="entry name" value="INTEGRASE"/>
    <property type="match status" value="1"/>
</dbReference>
<dbReference type="AlphaFoldDB" id="A0A915DRJ6"/>
<dbReference type="Pfam" id="PF17921">
    <property type="entry name" value="Integrase_H2C2"/>
    <property type="match status" value="1"/>
</dbReference>
<sequence length="348" mass="39880">MGLTRVQTRLQNSFLPQETIQPIFLPQNHPVTELIVSQTHKMLLHGGPVLTLSHIRKYYWLPKGRKAVAQIIRKWCIPCRKLSATPFALPKYAPFPSSRVKPNPPFSNTGVDYFGPINLKEGGSPKKFWVALFTCLSVRAIHLEIVSDLSADKFLNAFKRFIARRGTPQRLLSDNATCFKLSKKVVTEMWDLKWASVLSSPEVLSYCAEHQIEWDFIVEHAPWKGGAWERLIKEVGEVVLVHQEETPRGLWRYAVITALLENQNKEISVAEIRYANGRITRRSVGLLFPLEITEEFNARVDPLQQETPPADQKFPKTGPSQEKRVLRDRKTIRPPARYAQFKDFDVDA</sequence>
<dbReference type="PANTHER" id="PTHR47331:SF2">
    <property type="match status" value="1"/>
</dbReference>
<dbReference type="Pfam" id="PF18701">
    <property type="entry name" value="DUF5641"/>
    <property type="match status" value="1"/>
</dbReference>
<dbReference type="InterPro" id="IPR040676">
    <property type="entry name" value="DUF5641"/>
</dbReference>
<evidence type="ECO:0000313" key="3">
    <source>
        <dbReference type="Proteomes" id="UP000887574"/>
    </source>
</evidence>
<dbReference type="InterPro" id="IPR012337">
    <property type="entry name" value="RNaseH-like_sf"/>
</dbReference>
<dbReference type="InterPro" id="IPR036397">
    <property type="entry name" value="RNaseH_sf"/>
</dbReference>
<dbReference type="PANTHER" id="PTHR47331">
    <property type="entry name" value="PHD-TYPE DOMAIN-CONTAINING PROTEIN"/>
    <property type="match status" value="1"/>
</dbReference>
<proteinExistence type="predicted"/>
<evidence type="ECO:0000259" key="2">
    <source>
        <dbReference type="PROSITE" id="PS50994"/>
    </source>
</evidence>
<feature type="compositionally biased region" description="Basic and acidic residues" evidence="1">
    <location>
        <begin position="321"/>
        <end position="331"/>
    </location>
</feature>
<dbReference type="Gene3D" id="3.30.420.10">
    <property type="entry name" value="Ribonuclease H-like superfamily/Ribonuclease H"/>
    <property type="match status" value="1"/>
</dbReference>
<accession>A0A915DRJ6</accession>
<keyword evidence="3" id="KW-1185">Reference proteome</keyword>
<dbReference type="InterPro" id="IPR001584">
    <property type="entry name" value="Integrase_cat-core"/>
</dbReference>
<feature type="region of interest" description="Disordered" evidence="1">
    <location>
        <begin position="304"/>
        <end position="333"/>
    </location>
</feature>
<evidence type="ECO:0000256" key="1">
    <source>
        <dbReference type="SAM" id="MobiDB-lite"/>
    </source>
</evidence>
<evidence type="ECO:0000313" key="4">
    <source>
        <dbReference type="WBParaSite" id="jg22133"/>
    </source>
</evidence>
<name>A0A915DRJ6_9BILA</name>
<dbReference type="GO" id="GO:0003676">
    <property type="term" value="F:nucleic acid binding"/>
    <property type="evidence" value="ECO:0007669"/>
    <property type="project" value="InterPro"/>
</dbReference>
<protein>
    <submittedName>
        <fullName evidence="4">Integrase catalytic domain-containing protein</fullName>
    </submittedName>
</protein>
<dbReference type="InterPro" id="IPR041588">
    <property type="entry name" value="Integrase_H2C2"/>
</dbReference>
<dbReference type="WBParaSite" id="jg22133">
    <property type="protein sequence ID" value="jg22133"/>
    <property type="gene ID" value="jg22133"/>
</dbReference>
<reference evidence="4" key="1">
    <citation type="submission" date="2022-11" db="UniProtKB">
        <authorList>
            <consortium name="WormBaseParasite"/>
        </authorList>
    </citation>
    <scope>IDENTIFICATION</scope>
</reference>
<dbReference type="SUPFAM" id="SSF53098">
    <property type="entry name" value="Ribonuclease H-like"/>
    <property type="match status" value="1"/>
</dbReference>
<dbReference type="GO" id="GO:0015074">
    <property type="term" value="P:DNA integration"/>
    <property type="evidence" value="ECO:0007669"/>
    <property type="project" value="InterPro"/>
</dbReference>
<dbReference type="Proteomes" id="UP000887574">
    <property type="component" value="Unplaced"/>
</dbReference>